<dbReference type="PANTHER" id="PTHR43377:SF6">
    <property type="entry name" value="GFO_IDH_MOCA-LIKE OXIDOREDUCTASE N-TERMINAL DOMAIN-CONTAINING PROTEIN"/>
    <property type="match status" value="1"/>
</dbReference>
<organism evidence="3 4">
    <name type="scientific">Pseudonocardia broussonetiae</name>
    <dbReference type="NCBI Taxonomy" id="2736640"/>
    <lineage>
        <taxon>Bacteria</taxon>
        <taxon>Bacillati</taxon>
        <taxon>Actinomycetota</taxon>
        <taxon>Actinomycetes</taxon>
        <taxon>Pseudonocardiales</taxon>
        <taxon>Pseudonocardiaceae</taxon>
        <taxon>Pseudonocardia</taxon>
    </lineage>
</organism>
<evidence type="ECO:0000313" key="3">
    <source>
        <dbReference type="EMBL" id="QJY47004.1"/>
    </source>
</evidence>
<dbReference type="InterPro" id="IPR000683">
    <property type="entry name" value="Gfo/Idh/MocA-like_OxRdtase_N"/>
</dbReference>
<dbReference type="RefSeq" id="WP_172159090.1">
    <property type="nucleotide sequence ID" value="NZ_CP053564.1"/>
</dbReference>
<feature type="domain" description="GFO/IDH/MocA-like oxidoreductase" evidence="2">
    <location>
        <begin position="130"/>
        <end position="240"/>
    </location>
</feature>
<dbReference type="PANTHER" id="PTHR43377">
    <property type="entry name" value="BILIVERDIN REDUCTASE A"/>
    <property type="match status" value="1"/>
</dbReference>
<accession>A0A6M6JG95</accession>
<evidence type="ECO:0000259" key="1">
    <source>
        <dbReference type="Pfam" id="PF01408"/>
    </source>
</evidence>
<dbReference type="Gene3D" id="3.30.360.10">
    <property type="entry name" value="Dihydrodipicolinate Reductase, domain 2"/>
    <property type="match status" value="1"/>
</dbReference>
<dbReference type="InterPro" id="IPR051450">
    <property type="entry name" value="Gfo/Idh/MocA_Oxidoreductases"/>
</dbReference>
<protein>
    <submittedName>
        <fullName evidence="3">Gfo/Idh/MocA family oxidoreductase</fullName>
    </submittedName>
</protein>
<dbReference type="Pfam" id="PF01408">
    <property type="entry name" value="GFO_IDH_MocA"/>
    <property type="match status" value="1"/>
</dbReference>
<dbReference type="AlphaFoldDB" id="A0A6M6JG95"/>
<keyword evidence="4" id="KW-1185">Reference proteome</keyword>
<dbReference type="Proteomes" id="UP000505377">
    <property type="component" value="Chromosome"/>
</dbReference>
<reference evidence="3 4" key="1">
    <citation type="submission" date="2020-05" db="EMBL/GenBank/DDBJ databases">
        <authorList>
            <person name="Mo P."/>
        </authorList>
    </citation>
    <scope>NUCLEOTIDE SEQUENCE [LARGE SCALE GENOMIC DNA]</scope>
    <source>
        <strain evidence="3 4">Gen01</strain>
    </source>
</reference>
<dbReference type="Pfam" id="PF22725">
    <property type="entry name" value="GFO_IDH_MocA_C3"/>
    <property type="match status" value="1"/>
</dbReference>
<feature type="domain" description="Gfo/Idh/MocA-like oxidoreductase N-terminal" evidence="1">
    <location>
        <begin position="7"/>
        <end position="122"/>
    </location>
</feature>
<gene>
    <name evidence="3" type="ORF">HOP40_15225</name>
</gene>
<evidence type="ECO:0000259" key="2">
    <source>
        <dbReference type="Pfam" id="PF22725"/>
    </source>
</evidence>
<sequence>MPAARTNVAVVGYGYWGSKHVRVLSSLADVSVTVVDGNEDRLAEAAHHYPAARLAGSLDAVVEDVDAVVVATPPAAHTLVALVALEAGKPTLVEKPLATSVAEAELLVETAESRGVPLMVGHTFEYNAAVRTLRDIVRSGSLGRVLYIDTARLSLGRYQRDVNVIWDLAPHDISIVSYLLDEMPSSTSVWAQCNIGDRHADVAYLRLQFPRSDAHAFVHVSWLNPDKVRRVTVVGERKMVVYDDMSDNERIRIYDIGVDPAEVDDPSSAHAMPVTYRSGDITSPFIPFDEPLRVQDQHFVDCVRSGATPATTGRRGLDIVRVLSATDRARLDGGVVPVDDGPVAITEPAPATVIVEQRSPVLS</sequence>
<dbReference type="InterPro" id="IPR036291">
    <property type="entry name" value="NAD(P)-bd_dom_sf"/>
</dbReference>
<dbReference type="KEGG" id="pbro:HOP40_15225"/>
<dbReference type="SUPFAM" id="SSF51735">
    <property type="entry name" value="NAD(P)-binding Rossmann-fold domains"/>
    <property type="match status" value="1"/>
</dbReference>
<dbReference type="EMBL" id="CP053564">
    <property type="protein sequence ID" value="QJY47004.1"/>
    <property type="molecule type" value="Genomic_DNA"/>
</dbReference>
<dbReference type="InterPro" id="IPR055170">
    <property type="entry name" value="GFO_IDH_MocA-like_dom"/>
</dbReference>
<dbReference type="GO" id="GO:0000166">
    <property type="term" value="F:nucleotide binding"/>
    <property type="evidence" value="ECO:0007669"/>
    <property type="project" value="InterPro"/>
</dbReference>
<dbReference type="Gene3D" id="3.40.50.720">
    <property type="entry name" value="NAD(P)-binding Rossmann-like Domain"/>
    <property type="match status" value="1"/>
</dbReference>
<name>A0A6M6JG95_9PSEU</name>
<dbReference type="SUPFAM" id="SSF55347">
    <property type="entry name" value="Glyceraldehyde-3-phosphate dehydrogenase-like, C-terminal domain"/>
    <property type="match status" value="1"/>
</dbReference>
<evidence type="ECO:0000313" key="4">
    <source>
        <dbReference type="Proteomes" id="UP000505377"/>
    </source>
</evidence>
<proteinExistence type="predicted"/>